<accession>A0A917SGU6</accession>
<dbReference type="SUPFAM" id="SSF50022">
    <property type="entry name" value="ISP domain"/>
    <property type="match status" value="1"/>
</dbReference>
<dbReference type="GO" id="GO:0016020">
    <property type="term" value="C:membrane"/>
    <property type="evidence" value="ECO:0007669"/>
    <property type="project" value="InterPro"/>
</dbReference>
<comment type="cofactor">
    <cofactor evidence="9">
        <name>[2Fe-2S] cluster</name>
        <dbReference type="ChEBI" id="CHEBI:190135"/>
    </cofactor>
</comment>
<dbReference type="Proteomes" id="UP000613840">
    <property type="component" value="Unassembled WGS sequence"/>
</dbReference>
<dbReference type="Pfam" id="PF00355">
    <property type="entry name" value="Rieske"/>
    <property type="match status" value="1"/>
</dbReference>
<reference evidence="11" key="1">
    <citation type="journal article" date="2014" name="Int. J. Syst. Evol. Microbiol.">
        <title>Complete genome sequence of Corynebacterium casei LMG S-19264T (=DSM 44701T), isolated from a smear-ripened cheese.</title>
        <authorList>
            <consortium name="US DOE Joint Genome Institute (JGI-PGF)"/>
            <person name="Walter F."/>
            <person name="Albersmeier A."/>
            <person name="Kalinowski J."/>
            <person name="Ruckert C."/>
        </authorList>
    </citation>
    <scope>NUCLEOTIDE SEQUENCE</scope>
    <source>
        <strain evidence="11">CGMCC 4.7306</strain>
    </source>
</reference>
<evidence type="ECO:0000256" key="1">
    <source>
        <dbReference type="ARBA" id="ARBA00002494"/>
    </source>
</evidence>
<gene>
    <name evidence="11" type="ORF">GCM10011575_38280</name>
</gene>
<dbReference type="AlphaFoldDB" id="A0A917SGU6"/>
<reference evidence="11" key="2">
    <citation type="submission" date="2020-09" db="EMBL/GenBank/DDBJ databases">
        <authorList>
            <person name="Sun Q."/>
            <person name="Zhou Y."/>
        </authorList>
    </citation>
    <scope>NUCLEOTIDE SEQUENCE</scope>
    <source>
        <strain evidence="11">CGMCC 4.7306</strain>
    </source>
</reference>
<dbReference type="CDD" id="cd03467">
    <property type="entry name" value="Rieske"/>
    <property type="match status" value="1"/>
</dbReference>
<feature type="domain" description="Rieske" evidence="10">
    <location>
        <begin position="52"/>
        <end position="141"/>
    </location>
</feature>
<keyword evidence="12" id="KW-1185">Reference proteome</keyword>
<dbReference type="InterPro" id="IPR005805">
    <property type="entry name" value="Rieske_Fe-S_prot_C"/>
</dbReference>
<keyword evidence="4" id="KW-0479">Metal-binding</keyword>
<sequence length="144" mass="14345">MIDAFLKVSDTGSRRDLFRSFGLVALGGGTAAVLAACSGPSESSSAASSAGPLTVAKTAVPSGSGMIKDGFIVTQPTAGSFKAFSNICTHQGCPITDISGGTIMCNCHGSEFNLDGSVKRGPASRPLTTAKVTEDGANLDVSGA</sequence>
<dbReference type="EMBL" id="BMMZ01000011">
    <property type="protein sequence ID" value="GGL76500.1"/>
    <property type="molecule type" value="Genomic_DNA"/>
</dbReference>
<dbReference type="GO" id="GO:0051537">
    <property type="term" value="F:2 iron, 2 sulfur cluster binding"/>
    <property type="evidence" value="ECO:0007669"/>
    <property type="project" value="UniProtKB-KW"/>
</dbReference>
<comment type="function">
    <text evidence="1">Iron-sulfur subunit of the cytochrome bc1 complex, an essential component of the respiratory electron transport chain required for ATP synthesis. The bc1 complex catalyzes the oxidation of menaquinol and the reduction of cytochrome c in the respiratory chain. The bc1 complex operates through a Q-cycle mechanism that couples electron transfer to generation of the proton gradient that drives ATP synthesis.</text>
</comment>
<evidence type="ECO:0000256" key="7">
    <source>
        <dbReference type="ARBA" id="ARBA00023157"/>
    </source>
</evidence>
<evidence type="ECO:0000256" key="8">
    <source>
        <dbReference type="ARBA" id="ARBA00029586"/>
    </source>
</evidence>
<evidence type="ECO:0000256" key="9">
    <source>
        <dbReference type="ARBA" id="ARBA00034078"/>
    </source>
</evidence>
<dbReference type="GO" id="GO:0046872">
    <property type="term" value="F:metal ion binding"/>
    <property type="evidence" value="ECO:0007669"/>
    <property type="project" value="UniProtKB-KW"/>
</dbReference>
<evidence type="ECO:0000256" key="3">
    <source>
        <dbReference type="ARBA" id="ARBA00022714"/>
    </source>
</evidence>
<evidence type="ECO:0000256" key="6">
    <source>
        <dbReference type="ARBA" id="ARBA00023014"/>
    </source>
</evidence>
<evidence type="ECO:0000259" key="10">
    <source>
        <dbReference type="PROSITE" id="PS51296"/>
    </source>
</evidence>
<dbReference type="RefSeq" id="WP_188896990.1">
    <property type="nucleotide sequence ID" value="NZ_BMMZ01000011.1"/>
</dbReference>
<dbReference type="InterPro" id="IPR036922">
    <property type="entry name" value="Rieske_2Fe-2S_sf"/>
</dbReference>
<name>A0A917SGU6_9ACTN</name>
<keyword evidence="3" id="KW-0001">2Fe-2S</keyword>
<evidence type="ECO:0000256" key="4">
    <source>
        <dbReference type="ARBA" id="ARBA00022723"/>
    </source>
</evidence>
<dbReference type="PRINTS" id="PR00162">
    <property type="entry name" value="RIESKE"/>
</dbReference>
<organism evidence="11 12">
    <name type="scientific">Microlunatus endophyticus</name>
    <dbReference type="NCBI Taxonomy" id="1716077"/>
    <lineage>
        <taxon>Bacteria</taxon>
        <taxon>Bacillati</taxon>
        <taxon>Actinomycetota</taxon>
        <taxon>Actinomycetes</taxon>
        <taxon>Propionibacteriales</taxon>
        <taxon>Propionibacteriaceae</taxon>
        <taxon>Microlunatus</taxon>
    </lineage>
</organism>
<dbReference type="GO" id="GO:0016705">
    <property type="term" value="F:oxidoreductase activity, acting on paired donors, with incorporation or reduction of molecular oxygen"/>
    <property type="evidence" value="ECO:0007669"/>
    <property type="project" value="UniProtKB-ARBA"/>
</dbReference>
<evidence type="ECO:0000313" key="11">
    <source>
        <dbReference type="EMBL" id="GGL76500.1"/>
    </source>
</evidence>
<dbReference type="PROSITE" id="PS51296">
    <property type="entry name" value="RIESKE"/>
    <property type="match status" value="1"/>
</dbReference>
<keyword evidence="6" id="KW-0411">Iron-sulfur</keyword>
<dbReference type="GO" id="GO:0004497">
    <property type="term" value="F:monooxygenase activity"/>
    <property type="evidence" value="ECO:0007669"/>
    <property type="project" value="UniProtKB-ARBA"/>
</dbReference>
<dbReference type="InterPro" id="IPR017941">
    <property type="entry name" value="Rieske_2Fe-2S"/>
</dbReference>
<proteinExistence type="predicted"/>
<evidence type="ECO:0000313" key="12">
    <source>
        <dbReference type="Proteomes" id="UP000613840"/>
    </source>
</evidence>
<evidence type="ECO:0000256" key="5">
    <source>
        <dbReference type="ARBA" id="ARBA00023004"/>
    </source>
</evidence>
<keyword evidence="5" id="KW-0408">Iron</keyword>
<dbReference type="InterPro" id="IPR014349">
    <property type="entry name" value="Rieske_Fe-S_prot"/>
</dbReference>
<dbReference type="PANTHER" id="PTHR10134">
    <property type="entry name" value="CYTOCHROME B-C1 COMPLEX SUBUNIT RIESKE, MITOCHONDRIAL"/>
    <property type="match status" value="1"/>
</dbReference>
<protein>
    <recommendedName>
        <fullName evidence="2">Cytochrome bc1 complex Rieske iron-sulfur subunit</fullName>
    </recommendedName>
    <alternativeName>
        <fullName evidence="8">Cytochrome bc1 reductase complex subunit QcrA</fullName>
    </alternativeName>
</protein>
<evidence type="ECO:0000256" key="2">
    <source>
        <dbReference type="ARBA" id="ARBA00015816"/>
    </source>
</evidence>
<dbReference type="Gene3D" id="2.102.10.10">
    <property type="entry name" value="Rieske [2Fe-2S] iron-sulphur domain"/>
    <property type="match status" value="1"/>
</dbReference>
<comment type="caution">
    <text evidence="11">The sequence shown here is derived from an EMBL/GenBank/DDBJ whole genome shotgun (WGS) entry which is preliminary data.</text>
</comment>
<keyword evidence="7" id="KW-1015">Disulfide bond</keyword>